<feature type="signal peptide" evidence="2">
    <location>
        <begin position="1"/>
        <end position="29"/>
    </location>
</feature>
<accession>A0A0M2R6F4</accession>
<dbReference type="EMBL" id="LANI01000004">
    <property type="protein sequence ID" value="KKJ77477.1"/>
    <property type="molecule type" value="Genomic_DNA"/>
</dbReference>
<dbReference type="PANTHER" id="PTHR35936:SF25">
    <property type="entry name" value="ABC TRANSPORTER SUBSTRATE-BINDING PROTEIN"/>
    <property type="match status" value="1"/>
</dbReference>
<dbReference type="SUPFAM" id="SSF53850">
    <property type="entry name" value="Periplasmic binding protein-like II"/>
    <property type="match status" value="1"/>
</dbReference>
<evidence type="ECO:0000259" key="3">
    <source>
        <dbReference type="SMART" id="SM00062"/>
    </source>
</evidence>
<sequence length="249" mass="28132">MKLPPKHVFAIASLLLIFPLVKKSIAADAQPVTMACSSFPPYKIENPGTGPKGMDVDIMLEIFSLAGRDVEYSFYPWKRAVKLVEQGKVDGLCGCSYHPDRDENFLFSDILGYHSQGVFLSEDVSLRNFDSVADLKDLSVASVRGYAVHKELIENGIKAYEATNDDDLLTLLENKRVDAVYSYRDSILFALANRGKSGHVTYRELVSHPYYFCFSKKSEKVQSIIDDVNQGLRTIRHNGTYEEIRKKYQ</sequence>
<dbReference type="OrthoDB" id="7337066at2"/>
<dbReference type="SMART" id="SM00062">
    <property type="entry name" value="PBPb"/>
    <property type="match status" value="1"/>
</dbReference>
<dbReference type="AlphaFoldDB" id="A0A0M2R6F4"/>
<feature type="chain" id="PRO_5005640532" description="Solute-binding protein family 3/N-terminal domain-containing protein" evidence="2">
    <location>
        <begin position="30"/>
        <end position="249"/>
    </location>
</feature>
<organism evidence="4 5">
    <name type="scientific">Kiloniella litopenaei</name>
    <dbReference type="NCBI Taxonomy" id="1549748"/>
    <lineage>
        <taxon>Bacteria</taxon>
        <taxon>Pseudomonadati</taxon>
        <taxon>Pseudomonadota</taxon>
        <taxon>Alphaproteobacteria</taxon>
        <taxon>Rhodospirillales</taxon>
        <taxon>Kiloniellaceae</taxon>
        <taxon>Kiloniella</taxon>
    </lineage>
</organism>
<dbReference type="Gene3D" id="3.40.190.10">
    <property type="entry name" value="Periplasmic binding protein-like II"/>
    <property type="match status" value="2"/>
</dbReference>
<protein>
    <recommendedName>
        <fullName evidence="3">Solute-binding protein family 3/N-terminal domain-containing protein</fullName>
    </recommendedName>
</protein>
<comment type="caution">
    <text evidence="4">The sequence shown here is derived from an EMBL/GenBank/DDBJ whole genome shotgun (WGS) entry which is preliminary data.</text>
</comment>
<dbReference type="Proteomes" id="UP000034491">
    <property type="component" value="Unassembled WGS sequence"/>
</dbReference>
<evidence type="ECO:0000313" key="5">
    <source>
        <dbReference type="Proteomes" id="UP000034491"/>
    </source>
</evidence>
<evidence type="ECO:0000256" key="2">
    <source>
        <dbReference type="SAM" id="SignalP"/>
    </source>
</evidence>
<gene>
    <name evidence="4" type="ORF">WH95_07205</name>
</gene>
<feature type="domain" description="Solute-binding protein family 3/N-terminal" evidence="3">
    <location>
        <begin position="31"/>
        <end position="249"/>
    </location>
</feature>
<keyword evidence="1 2" id="KW-0732">Signal</keyword>
<dbReference type="InterPro" id="IPR001638">
    <property type="entry name" value="Solute-binding_3/MltF_N"/>
</dbReference>
<evidence type="ECO:0000313" key="4">
    <source>
        <dbReference type="EMBL" id="KKJ77477.1"/>
    </source>
</evidence>
<dbReference type="RefSeq" id="WP_046504999.1">
    <property type="nucleotide sequence ID" value="NZ_LANI01000004.1"/>
</dbReference>
<dbReference type="PANTHER" id="PTHR35936">
    <property type="entry name" value="MEMBRANE-BOUND LYTIC MUREIN TRANSGLYCOSYLASE F"/>
    <property type="match status" value="1"/>
</dbReference>
<proteinExistence type="predicted"/>
<dbReference type="Pfam" id="PF00497">
    <property type="entry name" value="SBP_bac_3"/>
    <property type="match status" value="1"/>
</dbReference>
<keyword evidence="5" id="KW-1185">Reference proteome</keyword>
<reference evidence="4 5" key="1">
    <citation type="submission" date="2015-03" db="EMBL/GenBank/DDBJ databases">
        <title>Genome sequence of Kiloniella sp. P1-1, isolated from the gut microflora of Pacific white shrimp, Penaeus vannamei.</title>
        <authorList>
            <person name="Shao Z."/>
            <person name="Wang L."/>
            <person name="Li X."/>
        </authorList>
    </citation>
    <scope>NUCLEOTIDE SEQUENCE [LARGE SCALE GENOMIC DNA]</scope>
    <source>
        <strain evidence="4 5">P1-1</strain>
    </source>
</reference>
<dbReference type="STRING" id="1549748.WH95_07205"/>
<name>A0A0M2R6F4_9PROT</name>
<evidence type="ECO:0000256" key="1">
    <source>
        <dbReference type="ARBA" id="ARBA00022729"/>
    </source>
</evidence>